<sequence length="75" mass="8339">MFWQTTGRHARRKVRWWHRWLRPVVVADDGMTTAEYAVGTVAAAALAAALYSIVTGDSVISWLTSMIQHALSVPV</sequence>
<dbReference type="Proteomes" id="UP000318578">
    <property type="component" value="Unassembled WGS sequence"/>
</dbReference>
<dbReference type="InterPro" id="IPR025338">
    <property type="entry name" value="DUF4244"/>
</dbReference>
<gene>
    <name evidence="1" type="ORF">FNH06_34250</name>
</gene>
<dbReference type="OrthoDB" id="3748241at2"/>
<name>A0A557ZXN7_9PSEU</name>
<evidence type="ECO:0000313" key="2">
    <source>
        <dbReference type="Proteomes" id="UP000318578"/>
    </source>
</evidence>
<protein>
    <submittedName>
        <fullName evidence="1">DUF4244 domain-containing protein</fullName>
    </submittedName>
</protein>
<dbReference type="EMBL" id="VJZA01000098">
    <property type="protein sequence ID" value="TVT16754.1"/>
    <property type="molecule type" value="Genomic_DNA"/>
</dbReference>
<organism evidence="1 2">
    <name type="scientific">Amycolatopsis acidiphila</name>
    <dbReference type="NCBI Taxonomy" id="715473"/>
    <lineage>
        <taxon>Bacteria</taxon>
        <taxon>Bacillati</taxon>
        <taxon>Actinomycetota</taxon>
        <taxon>Actinomycetes</taxon>
        <taxon>Pseudonocardiales</taxon>
        <taxon>Pseudonocardiaceae</taxon>
        <taxon>Amycolatopsis</taxon>
    </lineage>
</organism>
<accession>A0A557ZXN7</accession>
<keyword evidence="2" id="KW-1185">Reference proteome</keyword>
<dbReference type="AlphaFoldDB" id="A0A557ZXN7"/>
<proteinExistence type="predicted"/>
<reference evidence="1 2" key="1">
    <citation type="submission" date="2019-07" db="EMBL/GenBank/DDBJ databases">
        <title>New species of Amycolatopsis and Streptomyces.</title>
        <authorList>
            <person name="Duangmal K."/>
            <person name="Teo W.F.A."/>
            <person name="Lipun K."/>
        </authorList>
    </citation>
    <scope>NUCLEOTIDE SEQUENCE [LARGE SCALE GENOMIC DNA]</scope>
    <source>
        <strain evidence="1 2">JCM 30562</strain>
    </source>
</reference>
<dbReference type="Pfam" id="PF14029">
    <property type="entry name" value="DUF4244"/>
    <property type="match status" value="1"/>
</dbReference>
<dbReference type="RefSeq" id="WP_144644259.1">
    <property type="nucleotide sequence ID" value="NZ_BNAX01000027.1"/>
</dbReference>
<comment type="caution">
    <text evidence="1">The sequence shown here is derived from an EMBL/GenBank/DDBJ whole genome shotgun (WGS) entry which is preliminary data.</text>
</comment>
<evidence type="ECO:0000313" key="1">
    <source>
        <dbReference type="EMBL" id="TVT16754.1"/>
    </source>
</evidence>